<organism evidence="2 3">
    <name type="scientific">Dorcoceras hygrometricum</name>
    <dbReference type="NCBI Taxonomy" id="472368"/>
    <lineage>
        <taxon>Eukaryota</taxon>
        <taxon>Viridiplantae</taxon>
        <taxon>Streptophyta</taxon>
        <taxon>Embryophyta</taxon>
        <taxon>Tracheophyta</taxon>
        <taxon>Spermatophyta</taxon>
        <taxon>Magnoliopsida</taxon>
        <taxon>eudicotyledons</taxon>
        <taxon>Gunneridae</taxon>
        <taxon>Pentapetalae</taxon>
        <taxon>asterids</taxon>
        <taxon>lamiids</taxon>
        <taxon>Lamiales</taxon>
        <taxon>Gesneriaceae</taxon>
        <taxon>Didymocarpoideae</taxon>
        <taxon>Trichosporeae</taxon>
        <taxon>Loxocarpinae</taxon>
        <taxon>Dorcoceras</taxon>
    </lineage>
</organism>
<evidence type="ECO:0000313" key="2">
    <source>
        <dbReference type="EMBL" id="KZV39165.1"/>
    </source>
</evidence>
<evidence type="ECO:0000313" key="3">
    <source>
        <dbReference type="Proteomes" id="UP000250235"/>
    </source>
</evidence>
<dbReference type="EMBL" id="KV001308">
    <property type="protein sequence ID" value="KZV39165.1"/>
    <property type="molecule type" value="Genomic_DNA"/>
</dbReference>
<proteinExistence type="predicted"/>
<dbReference type="AlphaFoldDB" id="A0A2Z7C4K0"/>
<feature type="region of interest" description="Disordered" evidence="1">
    <location>
        <begin position="1"/>
        <end position="40"/>
    </location>
</feature>
<gene>
    <name evidence="2" type="ORF">F511_12997</name>
</gene>
<name>A0A2Z7C4K0_9LAMI</name>
<protein>
    <submittedName>
        <fullName evidence="2">Uncharacterized protein</fullName>
    </submittedName>
</protein>
<keyword evidence="3" id="KW-1185">Reference proteome</keyword>
<reference evidence="2 3" key="1">
    <citation type="journal article" date="2015" name="Proc. Natl. Acad. Sci. U.S.A.">
        <title>The resurrection genome of Boea hygrometrica: A blueprint for survival of dehydration.</title>
        <authorList>
            <person name="Xiao L."/>
            <person name="Yang G."/>
            <person name="Zhang L."/>
            <person name="Yang X."/>
            <person name="Zhao S."/>
            <person name="Ji Z."/>
            <person name="Zhou Q."/>
            <person name="Hu M."/>
            <person name="Wang Y."/>
            <person name="Chen M."/>
            <person name="Xu Y."/>
            <person name="Jin H."/>
            <person name="Xiao X."/>
            <person name="Hu G."/>
            <person name="Bao F."/>
            <person name="Hu Y."/>
            <person name="Wan P."/>
            <person name="Li L."/>
            <person name="Deng X."/>
            <person name="Kuang T."/>
            <person name="Xiang C."/>
            <person name="Zhu J.K."/>
            <person name="Oliver M.J."/>
            <person name="He Y."/>
        </authorList>
    </citation>
    <scope>NUCLEOTIDE SEQUENCE [LARGE SCALE GENOMIC DNA]</scope>
    <source>
        <strain evidence="3">cv. XS01</strain>
    </source>
</reference>
<sequence>MELERRSSAGTTVKIQQMRSGASFGMKQSAKEDATSCGDSADGLEVDDVIGDVIQSQESAAQSSRELICFSCCYASSRCEIQSLEEADEVKRFNQSKDSVAIFQQKRERSSSRLESAAAKQLTIYEELRELDIPSKHEDVKLLCMLLVTQLRLMCSYEEVDPSEVEEGEM</sequence>
<dbReference type="Proteomes" id="UP000250235">
    <property type="component" value="Unassembled WGS sequence"/>
</dbReference>
<feature type="compositionally biased region" description="Polar residues" evidence="1">
    <location>
        <begin position="8"/>
        <end position="20"/>
    </location>
</feature>
<evidence type="ECO:0000256" key="1">
    <source>
        <dbReference type="SAM" id="MobiDB-lite"/>
    </source>
</evidence>
<accession>A0A2Z7C4K0</accession>